<organism evidence="8 9">
    <name type="scientific">Sphaeramia orbicularis</name>
    <name type="common">orbiculate cardinalfish</name>
    <dbReference type="NCBI Taxonomy" id="375764"/>
    <lineage>
        <taxon>Eukaryota</taxon>
        <taxon>Metazoa</taxon>
        <taxon>Chordata</taxon>
        <taxon>Craniata</taxon>
        <taxon>Vertebrata</taxon>
        <taxon>Euteleostomi</taxon>
        <taxon>Actinopterygii</taxon>
        <taxon>Neopterygii</taxon>
        <taxon>Teleostei</taxon>
        <taxon>Neoteleostei</taxon>
        <taxon>Acanthomorphata</taxon>
        <taxon>Gobiaria</taxon>
        <taxon>Kurtiformes</taxon>
        <taxon>Apogonoidei</taxon>
        <taxon>Apogonidae</taxon>
        <taxon>Apogoninae</taxon>
        <taxon>Sphaeramia</taxon>
    </lineage>
</organism>
<dbReference type="Pfam" id="PF02210">
    <property type="entry name" value="Laminin_G_2"/>
    <property type="match status" value="2"/>
</dbReference>
<reference evidence="8" key="1">
    <citation type="submission" date="2019-06" db="EMBL/GenBank/DDBJ databases">
        <authorList>
            <consortium name="Wellcome Sanger Institute Data Sharing"/>
        </authorList>
    </citation>
    <scope>NUCLEOTIDE SEQUENCE [LARGE SCALE GENOMIC DNA]</scope>
</reference>
<dbReference type="PROSITE" id="PS00010">
    <property type="entry name" value="ASX_HYDROXYL"/>
    <property type="match status" value="1"/>
</dbReference>
<protein>
    <recommendedName>
        <fullName evidence="10">Crumbs cell polarity complex component 1</fullName>
    </recommendedName>
</protein>
<dbReference type="FunFam" id="2.10.25.10:FF:000279">
    <property type="entry name" value="Neurogenic locus notch 1"/>
    <property type="match status" value="1"/>
</dbReference>
<dbReference type="SMART" id="SM00179">
    <property type="entry name" value="EGF_CA"/>
    <property type="match status" value="5"/>
</dbReference>
<dbReference type="Proteomes" id="UP000472271">
    <property type="component" value="Chromosome 17"/>
</dbReference>
<evidence type="ECO:0000313" key="9">
    <source>
        <dbReference type="Proteomes" id="UP000472271"/>
    </source>
</evidence>
<dbReference type="SUPFAM" id="SSF57196">
    <property type="entry name" value="EGF/Laminin"/>
    <property type="match status" value="4"/>
</dbReference>
<dbReference type="GO" id="GO:0007219">
    <property type="term" value="P:Notch signaling pathway"/>
    <property type="evidence" value="ECO:0007669"/>
    <property type="project" value="TreeGrafter"/>
</dbReference>
<dbReference type="FunFam" id="2.10.25.10:FF:000282">
    <property type="entry name" value="Crumbs cell polarity complex component 2"/>
    <property type="match status" value="1"/>
</dbReference>
<keyword evidence="3 5" id="KW-1015">Disulfide bond</keyword>
<accession>A0A673AIV2</accession>
<feature type="disulfide bond" evidence="5">
    <location>
        <begin position="618"/>
        <end position="627"/>
    </location>
</feature>
<feature type="disulfide bond" evidence="5">
    <location>
        <begin position="543"/>
        <end position="552"/>
    </location>
</feature>
<evidence type="ECO:0000256" key="2">
    <source>
        <dbReference type="ARBA" id="ARBA00022737"/>
    </source>
</evidence>
<dbReference type="Gene3D" id="2.10.25.10">
    <property type="entry name" value="Laminin"/>
    <property type="match status" value="5"/>
</dbReference>
<evidence type="ECO:0000256" key="5">
    <source>
        <dbReference type="PROSITE-ProRule" id="PRU00076"/>
    </source>
</evidence>
<dbReference type="GO" id="GO:0005509">
    <property type="term" value="F:calcium ion binding"/>
    <property type="evidence" value="ECO:0007669"/>
    <property type="project" value="InterPro"/>
</dbReference>
<dbReference type="PANTHER" id="PTHR12916:SF10">
    <property type="entry name" value="NEUROGENIC LOCUS NOTCH HOMOLOG PROTEIN 2 PRECURSOR"/>
    <property type="match status" value="1"/>
</dbReference>
<dbReference type="Pfam" id="PF12661">
    <property type="entry name" value="hEGF"/>
    <property type="match status" value="1"/>
</dbReference>
<feature type="domain" description="EGF-like" evidence="7">
    <location>
        <begin position="592"/>
        <end position="628"/>
    </location>
</feature>
<dbReference type="InterPro" id="IPR000152">
    <property type="entry name" value="EGF-type_Asp/Asn_hydroxyl_site"/>
</dbReference>
<evidence type="ECO:0000256" key="4">
    <source>
        <dbReference type="ARBA" id="ARBA00023180"/>
    </source>
</evidence>
<dbReference type="AlphaFoldDB" id="A0A673AIV2"/>
<keyword evidence="9" id="KW-1185">Reference proteome</keyword>
<dbReference type="FunFam" id="2.10.25.10:FF:000006">
    <property type="entry name" value="Versican core protein-like isoform 1"/>
    <property type="match status" value="1"/>
</dbReference>
<evidence type="ECO:0008006" key="10">
    <source>
        <dbReference type="Google" id="ProtNLM"/>
    </source>
</evidence>
<dbReference type="PROSITE" id="PS50026">
    <property type="entry name" value="EGF_3"/>
    <property type="match status" value="5"/>
</dbReference>
<feature type="disulfide bond" evidence="5">
    <location>
        <begin position="580"/>
        <end position="589"/>
    </location>
</feature>
<name>A0A673AIV2_9TELE</name>
<dbReference type="CDD" id="cd00110">
    <property type="entry name" value="LamG"/>
    <property type="match status" value="2"/>
</dbReference>
<evidence type="ECO:0000259" key="7">
    <source>
        <dbReference type="PROSITE" id="PS50026"/>
    </source>
</evidence>
<keyword evidence="2" id="KW-0677">Repeat</keyword>
<dbReference type="Gene3D" id="2.60.120.200">
    <property type="match status" value="2"/>
</dbReference>
<dbReference type="FunFam" id="2.60.120.200:FF:000055">
    <property type="entry name" value="Crumbs cell polarity complex component 1"/>
    <property type="match status" value="1"/>
</dbReference>
<reference evidence="8" key="3">
    <citation type="submission" date="2025-09" db="UniProtKB">
        <authorList>
            <consortium name="Ensembl"/>
        </authorList>
    </citation>
    <scope>IDENTIFICATION</scope>
</reference>
<feature type="domain" description="EGF-like" evidence="7">
    <location>
        <begin position="262"/>
        <end position="298"/>
    </location>
</feature>
<dbReference type="Pfam" id="PF00008">
    <property type="entry name" value="EGF"/>
    <property type="match status" value="5"/>
</dbReference>
<evidence type="ECO:0000256" key="3">
    <source>
        <dbReference type="ARBA" id="ARBA00023157"/>
    </source>
</evidence>
<dbReference type="CDD" id="cd00054">
    <property type="entry name" value="EGF_CA"/>
    <property type="match status" value="4"/>
</dbReference>
<feature type="domain" description="EGF-like" evidence="7">
    <location>
        <begin position="517"/>
        <end position="553"/>
    </location>
</feature>
<dbReference type="PROSITE" id="PS50025">
    <property type="entry name" value="LAM_G_DOMAIN"/>
    <property type="match status" value="2"/>
</dbReference>
<dbReference type="PROSITE" id="PS00022">
    <property type="entry name" value="EGF_1"/>
    <property type="match status" value="5"/>
</dbReference>
<dbReference type="InParanoid" id="A0A673AIV2"/>
<dbReference type="SMART" id="SM00282">
    <property type="entry name" value="LamG"/>
    <property type="match status" value="2"/>
</dbReference>
<feature type="domain" description="EGF-like" evidence="7">
    <location>
        <begin position="45"/>
        <end position="82"/>
    </location>
</feature>
<dbReference type="SUPFAM" id="SSF49899">
    <property type="entry name" value="Concanavalin A-like lectins/glucanases"/>
    <property type="match status" value="2"/>
</dbReference>
<feature type="domain" description="EGF-like" evidence="7">
    <location>
        <begin position="555"/>
        <end position="590"/>
    </location>
</feature>
<sequence>LHMPLPYHPPGFLGCFRDVFVGSRLVVPVRSQADFQANVTLGCSDRDKCMESPCQNRGRCVSLGWRSYSCECHRPYEGTDCTEEYVTARFGNKDLQSYAVFSLDGSPGDAVTVSMFIRTRQPRGLLLVLANSTSQYLRLWMEDGRVKVQVHNFETLVGRTVVNDGHFHLVTVKLDASMAFLFQSTQIQATMHVRNIQAHQGDQVFVGGLPDPRASASFGGYFKGCVQDLRVNTRRLQFYPITTSVESNQLRELVHVERGCSSDNACAVNPCLNDGVCYSMWDDFICNCPPNTAGQRCEEVKWCALSPCPTSAVCQPRSQGFECLSNVTFRAESRPLHYRSNGKIKRSLDSVSLSFRSRQSSATLLHAQKDSHFLTVSVQDSNLVLDLQVGVYRSAPHVTSLGPVSDGEWHTVELNMENHTSPNSPWILNLDGGRKEELLVTPIRAGGLDFLRDSADVFLGGMNLDSGAGLSGCLGPVNMGGILLPFHLDSELNLPRPQEEQFVRVNVDAAPRYGCWGSSVCAPNPCQNQGVCEDLFDLHHCTCPPEWTGTLCRDPTDSCVSSPCIHGNCINLSGRYKCACEPGFSGERCEAEVDMCENSNCSSGATCLKGFQSYSCLCPHNLTGPLCRLPQLPVSTCMGRRWNYSCFNGGNCSREDHTCSCLPGFTGEW</sequence>
<dbReference type="PROSITE" id="PS01186">
    <property type="entry name" value="EGF_2"/>
    <property type="match status" value="2"/>
</dbReference>
<feature type="disulfide bond" evidence="5">
    <location>
        <begin position="559"/>
        <end position="569"/>
    </location>
</feature>
<keyword evidence="4" id="KW-0325">Glycoprotein</keyword>
<dbReference type="InterPro" id="IPR001791">
    <property type="entry name" value="Laminin_G"/>
</dbReference>
<comment type="caution">
    <text evidence="5">Lacks conserved residue(s) required for the propagation of feature annotation.</text>
</comment>
<evidence type="ECO:0000259" key="6">
    <source>
        <dbReference type="PROSITE" id="PS50025"/>
    </source>
</evidence>
<proteinExistence type="predicted"/>
<dbReference type="InterPro" id="IPR013320">
    <property type="entry name" value="ConA-like_dom_sf"/>
</dbReference>
<evidence type="ECO:0000313" key="8">
    <source>
        <dbReference type="Ensembl" id="ENSSORP00005028598.1"/>
    </source>
</evidence>
<dbReference type="SMART" id="SM00181">
    <property type="entry name" value="EGF"/>
    <property type="match status" value="6"/>
</dbReference>
<reference evidence="8" key="2">
    <citation type="submission" date="2025-08" db="UniProtKB">
        <authorList>
            <consortium name="Ensembl"/>
        </authorList>
    </citation>
    <scope>IDENTIFICATION</scope>
</reference>
<dbReference type="InterPro" id="IPR001881">
    <property type="entry name" value="EGF-like_Ca-bd_dom"/>
</dbReference>
<dbReference type="InterPro" id="IPR013032">
    <property type="entry name" value="EGF-like_CS"/>
</dbReference>
<dbReference type="PANTHER" id="PTHR12916">
    <property type="entry name" value="CYTOCHROME C OXIDASE POLYPEPTIDE VIC-2"/>
    <property type="match status" value="1"/>
</dbReference>
<evidence type="ECO:0000256" key="1">
    <source>
        <dbReference type="ARBA" id="ARBA00022536"/>
    </source>
</evidence>
<feature type="domain" description="Laminin G" evidence="6">
    <location>
        <begin position="326"/>
        <end position="515"/>
    </location>
</feature>
<feature type="disulfide bond" evidence="5">
    <location>
        <begin position="288"/>
        <end position="297"/>
    </location>
</feature>
<keyword evidence="1 5" id="KW-0245">EGF-like domain</keyword>
<dbReference type="Ensembl" id="ENSSORT00005029411.1">
    <property type="protein sequence ID" value="ENSSORP00005028598.1"/>
    <property type="gene ID" value="ENSSORG00005013682.1"/>
</dbReference>
<feature type="disulfide bond" evidence="5">
    <location>
        <begin position="72"/>
        <end position="81"/>
    </location>
</feature>
<feature type="domain" description="Laminin G" evidence="6">
    <location>
        <begin position="88"/>
        <end position="260"/>
    </location>
</feature>
<dbReference type="GO" id="GO:0005112">
    <property type="term" value="F:Notch binding"/>
    <property type="evidence" value="ECO:0007669"/>
    <property type="project" value="TreeGrafter"/>
</dbReference>
<dbReference type="InterPro" id="IPR000742">
    <property type="entry name" value="EGF"/>
</dbReference>